<dbReference type="CDD" id="cd21670">
    <property type="entry name" value="SMP_ESyt"/>
    <property type="match status" value="1"/>
</dbReference>
<gene>
    <name evidence="14" type="primary">esyt3</name>
    <name evidence="14" type="ORF">SNAT2548_LOCUS24869</name>
</gene>
<keyword evidence="9" id="KW-0446">Lipid-binding</keyword>
<dbReference type="GO" id="GO:0046872">
    <property type="term" value="F:metal ion binding"/>
    <property type="evidence" value="ECO:0007669"/>
    <property type="project" value="UniProtKB-KW"/>
</dbReference>
<dbReference type="GO" id="GO:0008289">
    <property type="term" value="F:lipid binding"/>
    <property type="evidence" value="ECO:0007669"/>
    <property type="project" value="UniProtKB-KW"/>
</dbReference>
<dbReference type="SMART" id="SM00239">
    <property type="entry name" value="C2"/>
    <property type="match status" value="1"/>
</dbReference>
<protein>
    <submittedName>
        <fullName evidence="14">Esyt3 protein</fullName>
    </submittedName>
</protein>
<dbReference type="GO" id="GO:0005737">
    <property type="term" value="C:cytoplasm"/>
    <property type="evidence" value="ECO:0007669"/>
    <property type="project" value="UniProtKB-ARBA"/>
</dbReference>
<dbReference type="Pfam" id="PF00168">
    <property type="entry name" value="C2"/>
    <property type="match status" value="1"/>
</dbReference>
<feature type="domain" description="C2" evidence="12">
    <location>
        <begin position="242"/>
        <end position="377"/>
    </location>
</feature>
<evidence type="ECO:0000256" key="3">
    <source>
        <dbReference type="ARBA" id="ARBA00022692"/>
    </source>
</evidence>
<dbReference type="OrthoDB" id="1029639at2759"/>
<dbReference type="PANTHER" id="PTHR45761">
    <property type="entry name" value="EXTENDED SYNAPTOTAGMIN-LIKE PROTEIN 2, ISOFORM C"/>
    <property type="match status" value="1"/>
</dbReference>
<accession>A0A812RRE4</accession>
<dbReference type="Proteomes" id="UP000604046">
    <property type="component" value="Unassembled WGS sequence"/>
</dbReference>
<evidence type="ECO:0000259" key="13">
    <source>
        <dbReference type="PROSITE" id="PS51847"/>
    </source>
</evidence>
<dbReference type="PANTHER" id="PTHR45761:SF1">
    <property type="entry name" value="EXTENDED SYNAPTOTAGMIN-LIKE PROTEIN 2, ISOFORM C"/>
    <property type="match status" value="1"/>
</dbReference>
<keyword evidence="5" id="KW-0677">Repeat</keyword>
<dbReference type="InterPro" id="IPR000008">
    <property type="entry name" value="C2_dom"/>
</dbReference>
<keyword evidence="4" id="KW-0479">Metal-binding</keyword>
<evidence type="ECO:0000256" key="8">
    <source>
        <dbReference type="ARBA" id="ARBA00023055"/>
    </source>
</evidence>
<evidence type="ECO:0000313" key="15">
    <source>
        <dbReference type="Proteomes" id="UP000604046"/>
    </source>
</evidence>
<dbReference type="GO" id="GO:0012505">
    <property type="term" value="C:endomembrane system"/>
    <property type="evidence" value="ECO:0007669"/>
    <property type="project" value="UniProtKB-ARBA"/>
</dbReference>
<comment type="caution">
    <text evidence="14">The sequence shown here is derived from an EMBL/GenBank/DDBJ whole genome shotgun (WGS) entry which is preliminary data.</text>
</comment>
<evidence type="ECO:0000256" key="6">
    <source>
        <dbReference type="ARBA" id="ARBA00022837"/>
    </source>
</evidence>
<dbReference type="Pfam" id="PF17047">
    <property type="entry name" value="SMP_LBD"/>
    <property type="match status" value="1"/>
</dbReference>
<dbReference type="GO" id="GO:0016020">
    <property type="term" value="C:membrane"/>
    <property type="evidence" value="ECO:0007669"/>
    <property type="project" value="UniProtKB-SubCell"/>
</dbReference>
<dbReference type="PROSITE" id="PS50004">
    <property type="entry name" value="C2"/>
    <property type="match status" value="1"/>
</dbReference>
<evidence type="ECO:0000256" key="11">
    <source>
        <dbReference type="SAM" id="MobiDB-lite"/>
    </source>
</evidence>
<dbReference type="SUPFAM" id="SSF49562">
    <property type="entry name" value="C2 domain (Calcium/lipid-binding domain, CaLB)"/>
    <property type="match status" value="1"/>
</dbReference>
<evidence type="ECO:0000256" key="9">
    <source>
        <dbReference type="ARBA" id="ARBA00023121"/>
    </source>
</evidence>
<proteinExistence type="predicted"/>
<evidence type="ECO:0000256" key="7">
    <source>
        <dbReference type="ARBA" id="ARBA00022989"/>
    </source>
</evidence>
<name>A0A812RRE4_9DINO</name>
<keyword evidence="3" id="KW-0812">Transmembrane</keyword>
<comment type="subcellular location">
    <subcellularLocation>
        <location evidence="1">Membrane</location>
    </subcellularLocation>
</comment>
<feature type="domain" description="SMP-LTD" evidence="13">
    <location>
        <begin position="72"/>
        <end position="249"/>
    </location>
</feature>
<dbReference type="PROSITE" id="PS51847">
    <property type="entry name" value="SMP"/>
    <property type="match status" value="1"/>
</dbReference>
<evidence type="ECO:0000259" key="12">
    <source>
        <dbReference type="PROSITE" id="PS50004"/>
    </source>
</evidence>
<sequence length="680" mass="75269">MQVPRSHAMHEEESPRQPESAVRSSGNHVKVVEEAKNPPSAVPHSPSQLGSDVGRDRPLGGRLPSRTESFAELGNLSWLNALISWLWPSFNRAVMEFVQEDLMPRLRDSLPSVFRHVHCCRFTLGDQSPELGPVQVLEHSPHRVDVVLGMEYLSDVDISFDAGSGISFGVRRLTCNGKMCVSLRPLMQRFPIAGAVHVFFAAAPQVDLELTGLASLGHFPGVEKTIRRAVADWLTSSMVLPRSKAVLLADDVDPMEALAEQPLGVVAVKVLRAENLAGVNCHAFKEDCFTSHPYCILSLGDRSVRSSTVYDTTHPVWPAAEPDVHFVVHHREQLLFVEVHGEASASLFQHNFTAFLGRSSCRIGHCLRRWPEEGKTGVRRNTQKLDTSQVQRDLLHVDDPVNRGLPSVVDVQVQWYDFVGADGWDDTAPAASAALVIELVRGAGFPSEGNVGRGLRWRTWVDDKDVLVSQKGQLPSDQLRFPDLPINPRLFPVIDNLDARRYSLKDMAQIVGIAEELVATYLRTRDEFKNKQEHLREVQSKDDYRIKLQWFQVLVHILDASDASKSLNFALLDSKDTEVGRLPSVPLRSLLEDSRGSTTLKSCVLQGSPEERGGKGCNQHRAAARGAAEGRKMIVPSGLRCLGLPWLGFGVSSLNPRFATVQMDISLRVCGLKAGRLPKV</sequence>
<dbReference type="AlphaFoldDB" id="A0A812RRE4"/>
<evidence type="ECO:0000256" key="1">
    <source>
        <dbReference type="ARBA" id="ARBA00004370"/>
    </source>
</evidence>
<evidence type="ECO:0000313" key="14">
    <source>
        <dbReference type="EMBL" id="CAE7453258.1"/>
    </source>
</evidence>
<dbReference type="GO" id="GO:0006869">
    <property type="term" value="P:lipid transport"/>
    <property type="evidence" value="ECO:0007669"/>
    <property type="project" value="UniProtKB-KW"/>
</dbReference>
<evidence type="ECO:0000256" key="5">
    <source>
        <dbReference type="ARBA" id="ARBA00022737"/>
    </source>
</evidence>
<keyword evidence="7" id="KW-1133">Transmembrane helix</keyword>
<keyword evidence="10" id="KW-0472">Membrane</keyword>
<evidence type="ECO:0000256" key="10">
    <source>
        <dbReference type="ARBA" id="ARBA00023136"/>
    </source>
</evidence>
<keyword evidence="15" id="KW-1185">Reference proteome</keyword>
<keyword evidence="2" id="KW-0813">Transport</keyword>
<dbReference type="InterPro" id="IPR031468">
    <property type="entry name" value="SMP_LBD"/>
</dbReference>
<keyword evidence="6" id="KW-0106">Calcium</keyword>
<dbReference type="EMBL" id="CAJNDS010002371">
    <property type="protein sequence ID" value="CAE7453258.1"/>
    <property type="molecule type" value="Genomic_DNA"/>
</dbReference>
<feature type="region of interest" description="Disordered" evidence="11">
    <location>
        <begin position="1"/>
        <end position="61"/>
    </location>
</feature>
<evidence type="ECO:0000256" key="4">
    <source>
        <dbReference type="ARBA" id="ARBA00022723"/>
    </source>
</evidence>
<dbReference type="InterPro" id="IPR035892">
    <property type="entry name" value="C2_domain_sf"/>
</dbReference>
<keyword evidence="8" id="KW-0445">Lipid transport</keyword>
<dbReference type="Gene3D" id="2.60.40.150">
    <property type="entry name" value="C2 domain"/>
    <property type="match status" value="1"/>
</dbReference>
<dbReference type="InterPro" id="IPR039010">
    <property type="entry name" value="Synaptotagmin_SMP"/>
</dbReference>
<organism evidence="14 15">
    <name type="scientific">Symbiodinium natans</name>
    <dbReference type="NCBI Taxonomy" id="878477"/>
    <lineage>
        <taxon>Eukaryota</taxon>
        <taxon>Sar</taxon>
        <taxon>Alveolata</taxon>
        <taxon>Dinophyceae</taxon>
        <taxon>Suessiales</taxon>
        <taxon>Symbiodiniaceae</taxon>
        <taxon>Symbiodinium</taxon>
    </lineage>
</organism>
<reference evidence="14" key="1">
    <citation type="submission" date="2021-02" db="EMBL/GenBank/DDBJ databases">
        <authorList>
            <person name="Dougan E. K."/>
            <person name="Rhodes N."/>
            <person name="Thang M."/>
            <person name="Chan C."/>
        </authorList>
    </citation>
    <scope>NUCLEOTIDE SEQUENCE</scope>
</reference>
<evidence type="ECO:0000256" key="2">
    <source>
        <dbReference type="ARBA" id="ARBA00022448"/>
    </source>
</evidence>
<dbReference type="InterPro" id="IPR051634">
    <property type="entry name" value="Extended_Synaptotagmin"/>
</dbReference>